<organism evidence="8 9">
    <name type="scientific">Caenimonas koreensis DSM 17982</name>
    <dbReference type="NCBI Taxonomy" id="1121255"/>
    <lineage>
        <taxon>Bacteria</taxon>
        <taxon>Pseudomonadati</taxon>
        <taxon>Pseudomonadota</taxon>
        <taxon>Betaproteobacteria</taxon>
        <taxon>Burkholderiales</taxon>
        <taxon>Comamonadaceae</taxon>
        <taxon>Caenimonas</taxon>
    </lineage>
</organism>
<dbReference type="InterPro" id="IPR007485">
    <property type="entry name" value="LPS_assembly_LptE"/>
</dbReference>
<accession>A0A844AXI3</accession>
<evidence type="ECO:0000256" key="4">
    <source>
        <dbReference type="ARBA" id="ARBA00023237"/>
    </source>
</evidence>
<dbReference type="Proteomes" id="UP000487350">
    <property type="component" value="Unassembled WGS sequence"/>
</dbReference>
<comment type="function">
    <text evidence="6">Together with LptD, is involved in the assembly of lipopolysaccharide (LPS) at the surface of the outer membrane. Required for the proper assembly of LptD. Binds LPS and may serve as the LPS recognition site at the outer membrane.</text>
</comment>
<keyword evidence="3" id="KW-0564">Palmitate</keyword>
<name>A0A844AXI3_9BURK</name>
<dbReference type="GO" id="GO:1990351">
    <property type="term" value="C:transporter complex"/>
    <property type="evidence" value="ECO:0007669"/>
    <property type="project" value="TreeGrafter"/>
</dbReference>
<comment type="subunit">
    <text evidence="6">Component of the lipopolysaccharide transport and assembly complex. Interacts with LptD.</text>
</comment>
<evidence type="ECO:0000256" key="2">
    <source>
        <dbReference type="ARBA" id="ARBA00023136"/>
    </source>
</evidence>
<protein>
    <recommendedName>
        <fullName evidence="6">LPS-assembly lipoprotein LptE</fullName>
    </recommendedName>
</protein>
<dbReference type="GO" id="GO:0009279">
    <property type="term" value="C:cell outer membrane"/>
    <property type="evidence" value="ECO:0007669"/>
    <property type="project" value="UniProtKB-UniRule"/>
</dbReference>
<evidence type="ECO:0000313" key="8">
    <source>
        <dbReference type="EMBL" id="MRD49250.1"/>
    </source>
</evidence>
<keyword evidence="5" id="KW-0449">Lipoprotein</keyword>
<dbReference type="OrthoDB" id="5298094at2"/>
<dbReference type="PANTHER" id="PTHR38098:SF1">
    <property type="entry name" value="LPS-ASSEMBLY LIPOPROTEIN LPTE"/>
    <property type="match status" value="1"/>
</dbReference>
<dbReference type="GO" id="GO:0043165">
    <property type="term" value="P:Gram-negative-bacterium-type cell outer membrane assembly"/>
    <property type="evidence" value="ECO:0007669"/>
    <property type="project" value="UniProtKB-UniRule"/>
</dbReference>
<keyword evidence="7" id="KW-0812">Transmembrane</keyword>
<dbReference type="PANTHER" id="PTHR38098">
    <property type="entry name" value="LPS-ASSEMBLY LIPOPROTEIN LPTE"/>
    <property type="match status" value="1"/>
</dbReference>
<dbReference type="GO" id="GO:0015920">
    <property type="term" value="P:lipopolysaccharide transport"/>
    <property type="evidence" value="ECO:0007669"/>
    <property type="project" value="TreeGrafter"/>
</dbReference>
<reference evidence="8 9" key="1">
    <citation type="submission" date="2019-11" db="EMBL/GenBank/DDBJ databases">
        <title>Caenimonas koreensis gen. nov., sp. nov., isolated from activated sludge.</title>
        <authorList>
            <person name="Seung H.R."/>
        </authorList>
    </citation>
    <scope>NUCLEOTIDE SEQUENCE [LARGE SCALE GENOMIC DNA]</scope>
    <source>
        <strain evidence="8 9">EMB320</strain>
    </source>
</reference>
<keyword evidence="9" id="KW-1185">Reference proteome</keyword>
<dbReference type="HAMAP" id="MF_01186">
    <property type="entry name" value="LPS_assembly_LptE"/>
    <property type="match status" value="1"/>
</dbReference>
<dbReference type="Gene3D" id="3.30.160.150">
    <property type="entry name" value="Lipoprotein like domain"/>
    <property type="match status" value="1"/>
</dbReference>
<sequence>MTCTALPRDGAAARQSSSLARRSFLLAGLGGLVGLAGCGFQLRQAPNFTFNTILIGTAPRSTLGTELIRTIAASGAVTVLPEGSPPDKAQVILDALVDQREKVVVGLNASGQVREFQLRVRFKFKLRTPQGKELIPETELLQQRDISFNESAVLSKEAEEGLLYRDMQSDIVQQLLRRLAAVKSL</sequence>
<keyword evidence="2 6" id="KW-0472">Membrane</keyword>
<dbReference type="Pfam" id="PF04390">
    <property type="entry name" value="LptE"/>
    <property type="match status" value="1"/>
</dbReference>
<dbReference type="EMBL" id="WJBU01000021">
    <property type="protein sequence ID" value="MRD49250.1"/>
    <property type="molecule type" value="Genomic_DNA"/>
</dbReference>
<keyword evidence="7" id="KW-1133">Transmembrane helix</keyword>
<evidence type="ECO:0000256" key="6">
    <source>
        <dbReference type="HAMAP-Rule" id="MF_01186"/>
    </source>
</evidence>
<feature type="transmembrane region" description="Helical" evidence="7">
    <location>
        <begin position="24"/>
        <end position="42"/>
    </location>
</feature>
<comment type="similarity">
    <text evidence="6">Belongs to the LptE lipoprotein family.</text>
</comment>
<gene>
    <name evidence="6" type="primary">lptE</name>
    <name evidence="8" type="ORF">GHT07_18400</name>
</gene>
<dbReference type="GO" id="GO:0001530">
    <property type="term" value="F:lipopolysaccharide binding"/>
    <property type="evidence" value="ECO:0007669"/>
    <property type="project" value="TreeGrafter"/>
</dbReference>
<dbReference type="AlphaFoldDB" id="A0A844AXI3"/>
<evidence type="ECO:0000256" key="7">
    <source>
        <dbReference type="SAM" id="Phobius"/>
    </source>
</evidence>
<proteinExistence type="inferred from homology"/>
<evidence type="ECO:0000313" key="9">
    <source>
        <dbReference type="Proteomes" id="UP000487350"/>
    </source>
</evidence>
<keyword evidence="4 6" id="KW-0998">Cell outer membrane</keyword>
<keyword evidence="1" id="KW-0732">Signal</keyword>
<evidence type="ECO:0000256" key="3">
    <source>
        <dbReference type="ARBA" id="ARBA00023139"/>
    </source>
</evidence>
<evidence type="ECO:0000256" key="1">
    <source>
        <dbReference type="ARBA" id="ARBA00022729"/>
    </source>
</evidence>
<comment type="caution">
    <text evidence="8">The sequence shown here is derived from an EMBL/GenBank/DDBJ whole genome shotgun (WGS) entry which is preliminary data.</text>
</comment>
<evidence type="ECO:0000256" key="5">
    <source>
        <dbReference type="ARBA" id="ARBA00023288"/>
    </source>
</evidence>